<keyword evidence="11" id="KW-1015">Disulfide bond</keyword>
<evidence type="ECO:0000256" key="8">
    <source>
        <dbReference type="ARBA" id="ARBA00022989"/>
    </source>
</evidence>
<evidence type="ECO:0000256" key="1">
    <source>
        <dbReference type="ARBA" id="ARBA00004162"/>
    </source>
</evidence>
<keyword evidence="4" id="KW-0433">Leucine-rich repeat</keyword>
<keyword evidence="6" id="KW-0732">Signal</keyword>
<dbReference type="EnsemblMetazoa" id="AALFPA23_023510.R34970">
    <property type="protein sequence ID" value="AALFPA23_023510.P34970"/>
    <property type="gene ID" value="AALFPA23_023510"/>
</dbReference>
<dbReference type="SMART" id="SM00369">
    <property type="entry name" value="LRR_TYP"/>
    <property type="match status" value="5"/>
</dbReference>
<keyword evidence="2" id="KW-0813">Transport</keyword>
<evidence type="ECO:0000256" key="2">
    <source>
        <dbReference type="ARBA" id="ARBA00022448"/>
    </source>
</evidence>
<evidence type="ECO:0000256" key="5">
    <source>
        <dbReference type="ARBA" id="ARBA00022692"/>
    </source>
</evidence>
<dbReference type="PANTHER" id="PTHR46473:SF10">
    <property type="entry name" value="LD45603P-RELATED"/>
    <property type="match status" value="1"/>
</dbReference>
<evidence type="ECO:0000313" key="13">
    <source>
        <dbReference type="EnsemblMetazoa" id="AALFPA23_023510.P34970"/>
    </source>
</evidence>
<reference evidence="13" key="2">
    <citation type="submission" date="2025-05" db="UniProtKB">
        <authorList>
            <consortium name="EnsemblMetazoa"/>
        </authorList>
    </citation>
    <scope>IDENTIFICATION</scope>
    <source>
        <strain evidence="13">Foshan</strain>
    </source>
</reference>
<keyword evidence="12" id="KW-0407">Ion channel</keyword>
<dbReference type="GeneID" id="109412648"/>
<name>A0ABM2A183_AEDAL</name>
<evidence type="ECO:0000313" key="14">
    <source>
        <dbReference type="Proteomes" id="UP000069940"/>
    </source>
</evidence>
<dbReference type="InterPro" id="IPR001611">
    <property type="entry name" value="Leu-rich_rpt"/>
</dbReference>
<evidence type="ECO:0000256" key="11">
    <source>
        <dbReference type="ARBA" id="ARBA00023157"/>
    </source>
</evidence>
<keyword evidence="8" id="KW-1133">Transmembrane helix</keyword>
<evidence type="ECO:0000256" key="4">
    <source>
        <dbReference type="ARBA" id="ARBA00022614"/>
    </source>
</evidence>
<keyword evidence="3" id="KW-1003">Cell membrane</keyword>
<dbReference type="PANTHER" id="PTHR46473">
    <property type="entry name" value="GH08155P"/>
    <property type="match status" value="1"/>
</dbReference>
<accession>A0ABM2A183</accession>
<proteinExistence type="predicted"/>
<protein>
    <submittedName>
        <fullName evidence="13">Uncharacterized protein</fullName>
    </submittedName>
</protein>
<sequence>MRESGLHPLLSTNYSGCIVKFPIILSSAFSTSCAKCCSPWWLHPKYGYIVYFLILCSCCSIAGDKQNVPLENCTSIRADMVDLSECNLTHVDPHYFEDHRYLTMLDMSQNQHFQFPLDGSPFLYHPTLLHYYCEFCGITAVYELTFSELRQLRTLSLRGNRIQHIPANAFNFNWIESLNLADNQIGRLNDNHELETMQNLRKLNVSGNLGFELNGLSMDFRELWWVDCRKCGLEYLNAEWFGQVKKLKKLNLDDNFIREIPGKCFSENDKLKSVVLSGNPLKRMNFESQNLEHLHCSNCSMIILDKDSFINMPNLRVLNLAYNEIKSVENNTFERNNNLHSVLLDHNNLTEFPIQSLKRLRSLEVLCVDFNRFHPTGTLSKFKRLYNALNLRQGCAADDNWLYHFENLLPESVHEGEVLYEPDFPPCEHEVNLTYRNIAWIHPMGFVNCSYLTKLFMDFNKNFSFPKHKPFLHSDTLESYSCLHCAIEVLYPETFLKIPELNSIALRNNHLKKITHLDILTTVPNLKGIDLADNHLDLLPSEIFMHHKFLTTTIDVSRNRHLWRDFKLPILDQSWVTILLASHCGIHHITPITISLMPSLQELDLSSNPIRSIAPNAFQNNVQLLKLVLTDTHLRVLPTVAVEYLTNLKQLCMFSMPQYDLQDDKTKANNVQLGALMKEKKWCCLGGEIFLKALMANHVEAKSVDNAVEVGSNSCIHRSAVGGINLFIYTTLFILIRIGYTS</sequence>
<keyword evidence="10" id="KW-0472">Membrane</keyword>
<organism evidence="13 14">
    <name type="scientific">Aedes albopictus</name>
    <name type="common">Asian tiger mosquito</name>
    <name type="synonym">Stegomyia albopicta</name>
    <dbReference type="NCBI Taxonomy" id="7160"/>
    <lineage>
        <taxon>Eukaryota</taxon>
        <taxon>Metazoa</taxon>
        <taxon>Ecdysozoa</taxon>
        <taxon>Arthropoda</taxon>
        <taxon>Hexapoda</taxon>
        <taxon>Insecta</taxon>
        <taxon>Pterygota</taxon>
        <taxon>Neoptera</taxon>
        <taxon>Endopterygota</taxon>
        <taxon>Diptera</taxon>
        <taxon>Nematocera</taxon>
        <taxon>Culicoidea</taxon>
        <taxon>Culicidae</taxon>
        <taxon>Culicinae</taxon>
        <taxon>Aedini</taxon>
        <taxon>Aedes</taxon>
        <taxon>Stegomyia</taxon>
    </lineage>
</organism>
<dbReference type="Proteomes" id="UP000069940">
    <property type="component" value="Unassembled WGS sequence"/>
</dbReference>
<dbReference type="RefSeq" id="XP_062709966.1">
    <property type="nucleotide sequence ID" value="XM_062853982.1"/>
</dbReference>
<keyword evidence="9" id="KW-0406">Ion transport</keyword>
<dbReference type="PROSITE" id="PS51257">
    <property type="entry name" value="PROKAR_LIPOPROTEIN"/>
    <property type="match status" value="1"/>
</dbReference>
<dbReference type="InterPro" id="IPR003591">
    <property type="entry name" value="Leu-rich_rpt_typical-subtyp"/>
</dbReference>
<keyword evidence="7" id="KW-0677">Repeat</keyword>
<evidence type="ECO:0000256" key="12">
    <source>
        <dbReference type="ARBA" id="ARBA00023303"/>
    </source>
</evidence>
<evidence type="ECO:0000256" key="3">
    <source>
        <dbReference type="ARBA" id="ARBA00022475"/>
    </source>
</evidence>
<dbReference type="InterPro" id="IPR051432">
    <property type="entry name" value="KCNMA1_auxiliary"/>
</dbReference>
<comment type="subcellular location">
    <subcellularLocation>
        <location evidence="1">Cell membrane</location>
        <topology evidence="1">Single-pass membrane protein</topology>
    </subcellularLocation>
</comment>
<evidence type="ECO:0000256" key="9">
    <source>
        <dbReference type="ARBA" id="ARBA00023065"/>
    </source>
</evidence>
<reference evidence="14" key="1">
    <citation type="journal article" date="2015" name="Proc. Natl. Acad. Sci. U.S.A.">
        <title>Genome sequence of the Asian Tiger mosquito, Aedes albopictus, reveals insights into its biology, genetics, and evolution.</title>
        <authorList>
            <person name="Chen X.G."/>
            <person name="Jiang X."/>
            <person name="Gu J."/>
            <person name="Xu M."/>
            <person name="Wu Y."/>
            <person name="Deng Y."/>
            <person name="Zhang C."/>
            <person name="Bonizzoni M."/>
            <person name="Dermauw W."/>
            <person name="Vontas J."/>
            <person name="Armbruster P."/>
            <person name="Huang X."/>
            <person name="Yang Y."/>
            <person name="Zhang H."/>
            <person name="He W."/>
            <person name="Peng H."/>
            <person name="Liu Y."/>
            <person name="Wu K."/>
            <person name="Chen J."/>
            <person name="Lirakis M."/>
            <person name="Topalis P."/>
            <person name="Van Leeuwen T."/>
            <person name="Hall A.B."/>
            <person name="Jiang X."/>
            <person name="Thorpe C."/>
            <person name="Mueller R.L."/>
            <person name="Sun C."/>
            <person name="Waterhouse R.M."/>
            <person name="Yan G."/>
            <person name="Tu Z.J."/>
            <person name="Fang X."/>
            <person name="James A.A."/>
        </authorList>
    </citation>
    <scope>NUCLEOTIDE SEQUENCE [LARGE SCALE GENOMIC DNA]</scope>
    <source>
        <strain evidence="14">Foshan</strain>
    </source>
</reference>
<dbReference type="InterPro" id="IPR032675">
    <property type="entry name" value="LRR_dom_sf"/>
</dbReference>
<evidence type="ECO:0000256" key="10">
    <source>
        <dbReference type="ARBA" id="ARBA00023136"/>
    </source>
</evidence>
<evidence type="ECO:0000256" key="6">
    <source>
        <dbReference type="ARBA" id="ARBA00022729"/>
    </source>
</evidence>
<dbReference type="PROSITE" id="PS51450">
    <property type="entry name" value="LRR"/>
    <property type="match status" value="4"/>
</dbReference>
<evidence type="ECO:0000256" key="7">
    <source>
        <dbReference type="ARBA" id="ARBA00022737"/>
    </source>
</evidence>
<dbReference type="Gene3D" id="3.80.10.10">
    <property type="entry name" value="Ribonuclease Inhibitor"/>
    <property type="match status" value="4"/>
</dbReference>
<keyword evidence="14" id="KW-1185">Reference proteome</keyword>
<dbReference type="Pfam" id="PF13855">
    <property type="entry name" value="LRR_8"/>
    <property type="match status" value="4"/>
</dbReference>
<keyword evidence="5" id="KW-0812">Transmembrane</keyword>
<dbReference type="SUPFAM" id="SSF52058">
    <property type="entry name" value="L domain-like"/>
    <property type="match status" value="2"/>
</dbReference>